<organism evidence="2 3">
    <name type="scientific">Aspergillus thermomutatus</name>
    <name type="common">Neosartorya pseudofischeri</name>
    <dbReference type="NCBI Taxonomy" id="41047"/>
    <lineage>
        <taxon>Eukaryota</taxon>
        <taxon>Fungi</taxon>
        <taxon>Dikarya</taxon>
        <taxon>Ascomycota</taxon>
        <taxon>Pezizomycotina</taxon>
        <taxon>Eurotiomycetes</taxon>
        <taxon>Eurotiomycetidae</taxon>
        <taxon>Eurotiales</taxon>
        <taxon>Aspergillaceae</taxon>
        <taxon>Aspergillus</taxon>
        <taxon>Aspergillus subgen. Fumigati</taxon>
    </lineage>
</organism>
<dbReference type="EMBL" id="NKHU02000028">
    <property type="protein sequence ID" value="RHZ63593.1"/>
    <property type="molecule type" value="Genomic_DNA"/>
</dbReference>
<proteinExistence type="predicted"/>
<evidence type="ECO:0000256" key="1">
    <source>
        <dbReference type="SAM" id="MobiDB-lite"/>
    </source>
</evidence>
<evidence type="ECO:0000313" key="2">
    <source>
        <dbReference type="EMBL" id="RHZ63593.1"/>
    </source>
</evidence>
<accession>A0A397HR17</accession>
<dbReference type="AlphaFoldDB" id="A0A397HR17"/>
<gene>
    <name evidence="2" type="ORF">CDV56_106416</name>
</gene>
<evidence type="ECO:0000313" key="3">
    <source>
        <dbReference type="Proteomes" id="UP000215305"/>
    </source>
</evidence>
<reference evidence="2" key="1">
    <citation type="submission" date="2018-08" db="EMBL/GenBank/DDBJ databases">
        <title>Draft genome sequence of azole-resistant Aspergillus thermomutatus (Neosartorya pseudofischeri) strain HMR AF 39, isolated from a human nasal aspirate.</title>
        <authorList>
            <person name="Parent-Michaud M."/>
            <person name="Dufresne P.J."/>
            <person name="Fournier E."/>
            <person name="Martineau C."/>
            <person name="Moreira S."/>
            <person name="Perkins V."/>
            <person name="De Repentigny L."/>
            <person name="Dufresne S.F."/>
        </authorList>
    </citation>
    <scope>NUCLEOTIDE SEQUENCE [LARGE SCALE GENOMIC DNA]</scope>
    <source>
        <strain evidence="2">HMR AF 39</strain>
    </source>
</reference>
<dbReference type="RefSeq" id="XP_026617199.1">
    <property type="nucleotide sequence ID" value="XM_026760035.1"/>
</dbReference>
<protein>
    <submittedName>
        <fullName evidence="2">Uncharacterized protein</fullName>
    </submittedName>
</protein>
<dbReference type="Proteomes" id="UP000215305">
    <property type="component" value="Unassembled WGS sequence"/>
</dbReference>
<comment type="caution">
    <text evidence="2">The sequence shown here is derived from an EMBL/GenBank/DDBJ whole genome shotgun (WGS) entry which is preliminary data.</text>
</comment>
<sequence>MLMSHNLSDWLRVIGLDDERYRGSTAEPIPITGILGSGASCTAKSRPKLLRHNMLSYSEESVTAWTHSTNFTATQHVVVCLDSSCMTGQKTSMQELTLNTEKRPYKIDEDVSAPLQPAILLYFSPGAGWQGIPERRVAVSDGSNNKLGKLVLVSEGRNRIESTSGMCTVYSNSNTLPHEVHAAMVTYMFTQKKGISQKPNVADSWALSKTLPEYGHIRVDLKEGKQIGTSFASALSTVRGDDSTTNGWRLSKPLAWLLDIPFIGVTLCQVTHANHGGYARNAYHLAEILEWYTGFYDVEGYWDPAVCPGMATAMITLAVVFDNVKGAYRRAHGLTAVGHVRRGKRLQLSPLLYNSDIGLQPLFEERASADVSYASEPERMCLHRGLSQFGGSSCHIVVHAPVEVRVYSQLHRSREHPSPSSWSLLQTAKPFISVAVSIPGSHQTPNILHVDRNSNTKRELRSQKNMLDPDDGELPSRQRESLQTTARAAESMVRFTGDNRLVPLPCLMEREGKAQWACL</sequence>
<dbReference type="VEuPathDB" id="FungiDB:CDV56_106416"/>
<name>A0A397HR17_ASPTH</name>
<feature type="region of interest" description="Disordered" evidence="1">
    <location>
        <begin position="458"/>
        <end position="479"/>
    </location>
</feature>
<keyword evidence="3" id="KW-1185">Reference proteome</keyword>
<dbReference type="GeneID" id="38128390"/>